<evidence type="ECO:0000313" key="2">
    <source>
        <dbReference type="EMBL" id="UZA70324.1"/>
    </source>
</evidence>
<name>A0A1Y6JNF8_PSEVI</name>
<evidence type="ECO:0000313" key="1">
    <source>
        <dbReference type="EMBL" id="SMS11485.1"/>
    </source>
</evidence>
<dbReference type="KEGG" id="pvd:CFBP1590__3899"/>
<accession>A0A1Y6JNF8</accession>
<dbReference type="RefSeq" id="WP_029241956.1">
    <property type="nucleotide sequence ID" value="NZ_CP036495.1"/>
</dbReference>
<dbReference type="EMBL" id="CP036495">
    <property type="protein sequence ID" value="UZA70324.1"/>
    <property type="molecule type" value="Genomic_DNA"/>
</dbReference>
<evidence type="ECO:0008006" key="4">
    <source>
        <dbReference type="Google" id="ProtNLM"/>
    </source>
</evidence>
<evidence type="ECO:0000313" key="3">
    <source>
        <dbReference type="Proteomes" id="UP000196842"/>
    </source>
</evidence>
<reference evidence="2" key="2">
    <citation type="submission" date="2019-02" db="EMBL/GenBank/DDBJ databases">
        <authorList>
            <person name="Lutz S."/>
            <person name="Schori C."/>
            <person name="Ahrens C.H."/>
            <person name="Gueguen E."/>
        </authorList>
    </citation>
    <scope>NUCLEOTIDE SEQUENCE</scope>
    <source>
        <strain evidence="2">Psy35</strain>
    </source>
</reference>
<proteinExistence type="predicted"/>
<reference evidence="1 3" key="1">
    <citation type="submission" date="2017-05" db="EMBL/GenBank/DDBJ databases">
        <authorList>
            <person name="Song R."/>
            <person name="Chenine A.L."/>
            <person name="Ruprecht R.M."/>
        </authorList>
    </citation>
    <scope>NUCLEOTIDE SEQUENCE [LARGE SCALE GENOMIC DNA]</scope>
    <source>
        <strain evidence="1 3">CFBP 1590</strain>
    </source>
</reference>
<gene>
    <name evidence="1" type="ORF">CFBP1590__3899</name>
    <name evidence="2" type="ORF">EZZ81_19655</name>
</gene>
<dbReference type="AlphaFoldDB" id="A0A1Y6JNF8"/>
<dbReference type="GeneID" id="47765551"/>
<sequence>MEPRVAYKAETLKVSLRSIKEASGAGAKIAVVPELVSRNYGVWLPEVYRLLAMQGADIVCMPTN</sequence>
<organism evidence="1 3">
    <name type="scientific">Pseudomonas viridiflava</name>
    <name type="common">Phytomonas viridiflava</name>
    <dbReference type="NCBI Taxonomy" id="33069"/>
    <lineage>
        <taxon>Bacteria</taxon>
        <taxon>Pseudomonadati</taxon>
        <taxon>Pseudomonadota</taxon>
        <taxon>Gammaproteobacteria</taxon>
        <taxon>Pseudomonadales</taxon>
        <taxon>Pseudomonadaceae</taxon>
        <taxon>Pseudomonas</taxon>
    </lineage>
</organism>
<dbReference type="Proteomes" id="UP001163644">
    <property type="component" value="Chromosome"/>
</dbReference>
<dbReference type="Proteomes" id="UP000196842">
    <property type="component" value="Chromosome I"/>
</dbReference>
<protein>
    <recommendedName>
        <fullName evidence="4">CN hydrolase domain-containing protein</fullName>
    </recommendedName>
</protein>
<dbReference type="EMBL" id="LT855380">
    <property type="protein sequence ID" value="SMS11485.1"/>
    <property type="molecule type" value="Genomic_DNA"/>
</dbReference>